<dbReference type="SUPFAM" id="SSF56935">
    <property type="entry name" value="Porins"/>
    <property type="match status" value="1"/>
</dbReference>
<name>A0A6H1UG53_9GAMM</name>
<gene>
    <name evidence="6" type="ORF">HER31_10090</name>
</gene>
<dbReference type="PRINTS" id="PR00183">
    <property type="entry name" value="ECOLIPORIN"/>
</dbReference>
<dbReference type="InterPro" id="IPR050298">
    <property type="entry name" value="Gram-neg_bact_OMP"/>
</dbReference>
<feature type="chain" id="PRO_5026159238" evidence="5">
    <location>
        <begin position="22"/>
        <end position="346"/>
    </location>
</feature>
<dbReference type="AlphaFoldDB" id="A0A6H1UG53"/>
<dbReference type="GO" id="GO:0015288">
    <property type="term" value="F:porin activity"/>
    <property type="evidence" value="ECO:0007669"/>
    <property type="project" value="InterPro"/>
</dbReference>
<dbReference type="PANTHER" id="PTHR34501:SF2">
    <property type="entry name" value="OUTER MEMBRANE PORIN F-RELATED"/>
    <property type="match status" value="1"/>
</dbReference>
<evidence type="ECO:0000313" key="6">
    <source>
        <dbReference type="EMBL" id="QIZ77196.1"/>
    </source>
</evidence>
<evidence type="ECO:0000256" key="4">
    <source>
        <dbReference type="ARBA" id="ARBA00023136"/>
    </source>
</evidence>
<dbReference type="Gene3D" id="2.40.160.10">
    <property type="entry name" value="Porin"/>
    <property type="match status" value="1"/>
</dbReference>
<dbReference type="Proteomes" id="UP000501602">
    <property type="component" value="Chromosome"/>
</dbReference>
<evidence type="ECO:0000256" key="1">
    <source>
        <dbReference type="ARBA" id="ARBA00004571"/>
    </source>
</evidence>
<keyword evidence="7" id="KW-1185">Reference proteome</keyword>
<dbReference type="GO" id="GO:0009279">
    <property type="term" value="C:cell outer membrane"/>
    <property type="evidence" value="ECO:0007669"/>
    <property type="project" value="UniProtKB-SubCell"/>
</dbReference>
<evidence type="ECO:0000256" key="3">
    <source>
        <dbReference type="ARBA" id="ARBA00022729"/>
    </source>
</evidence>
<dbReference type="KEGG" id="fes:HER31_10090"/>
<organism evidence="6 7">
    <name type="scientific">Ferrimonas lipolytica</name>
    <dbReference type="NCBI Taxonomy" id="2724191"/>
    <lineage>
        <taxon>Bacteria</taxon>
        <taxon>Pseudomonadati</taxon>
        <taxon>Pseudomonadota</taxon>
        <taxon>Gammaproteobacteria</taxon>
        <taxon>Alteromonadales</taxon>
        <taxon>Ferrimonadaceae</taxon>
        <taxon>Ferrimonas</taxon>
    </lineage>
</organism>
<dbReference type="InterPro" id="IPR001897">
    <property type="entry name" value="Porin_gammaproteobac"/>
</dbReference>
<dbReference type="CDD" id="cd00342">
    <property type="entry name" value="gram_neg_porins"/>
    <property type="match status" value="1"/>
</dbReference>
<dbReference type="InterPro" id="IPR033900">
    <property type="entry name" value="Gram_neg_porin_domain"/>
</dbReference>
<comment type="similarity">
    <text evidence="2">Belongs to the Gram-negative porin family.</text>
</comment>
<dbReference type="GO" id="GO:0034220">
    <property type="term" value="P:monoatomic ion transmembrane transport"/>
    <property type="evidence" value="ECO:0007669"/>
    <property type="project" value="InterPro"/>
</dbReference>
<keyword evidence="4" id="KW-0472">Membrane</keyword>
<accession>A0A6H1UG53</accession>
<dbReference type="InterPro" id="IPR001702">
    <property type="entry name" value="Porin_Gram-ve"/>
</dbReference>
<dbReference type="PANTHER" id="PTHR34501">
    <property type="entry name" value="PROTEIN YDDL-RELATED"/>
    <property type="match status" value="1"/>
</dbReference>
<proteinExistence type="inferred from homology"/>
<dbReference type="Pfam" id="PF00267">
    <property type="entry name" value="Porin_1"/>
    <property type="match status" value="1"/>
</dbReference>
<evidence type="ECO:0000313" key="7">
    <source>
        <dbReference type="Proteomes" id="UP000501602"/>
    </source>
</evidence>
<reference evidence="6 7" key="1">
    <citation type="submission" date="2020-04" db="EMBL/GenBank/DDBJ databases">
        <title>Ferrimonas sp. S7 isolated from sea water.</title>
        <authorList>
            <person name="Bae S.S."/>
            <person name="Baek K."/>
        </authorList>
    </citation>
    <scope>NUCLEOTIDE SEQUENCE [LARGE SCALE GENOMIC DNA]</scope>
    <source>
        <strain evidence="6 7">S7</strain>
    </source>
</reference>
<sequence>MKKTLLAVAIPALMMATSASAVEMYNDGATSVSMGGHFTVLVKDVKDGDTKVDDNSGRVNFAVNREMANGFALEAKAEWGVDFVEQEGDLFYNRLGYIGVSHDTYGTMRVGQQWGVFGDVALVADQSIQYGNDYLYTDHAALGIARAERALTYRKGHDFGDMGKFNIGLQWQGDNEEDTLTLKDGELPAAHSTDYDDRIAFALSYEIMGVTVGYAQSTGEKSVDGAKKVDADIDAMSIKYGDFNKGFFAAGSYSTADNILGGFEEAVAYNVAVAYTMQSGLRVGTTYEHVEDDNNSDNVSVDTVAAFVEYPIAKQVVAYTGYEFDLEDEYDDNDSSNFTIGARVYF</sequence>
<dbReference type="EMBL" id="CP051180">
    <property type="protein sequence ID" value="QIZ77196.1"/>
    <property type="molecule type" value="Genomic_DNA"/>
</dbReference>
<comment type="subcellular location">
    <subcellularLocation>
        <location evidence="1">Cell outer membrane</location>
        <topology evidence="1">Multi-pass membrane protein</topology>
    </subcellularLocation>
</comment>
<dbReference type="RefSeq" id="WP_168660457.1">
    <property type="nucleotide sequence ID" value="NZ_CP051180.1"/>
</dbReference>
<dbReference type="InterPro" id="IPR023614">
    <property type="entry name" value="Porin_dom_sf"/>
</dbReference>
<evidence type="ECO:0000256" key="5">
    <source>
        <dbReference type="SAM" id="SignalP"/>
    </source>
</evidence>
<keyword evidence="3 5" id="KW-0732">Signal</keyword>
<feature type="signal peptide" evidence="5">
    <location>
        <begin position="1"/>
        <end position="21"/>
    </location>
</feature>
<evidence type="ECO:0000256" key="2">
    <source>
        <dbReference type="ARBA" id="ARBA00007539"/>
    </source>
</evidence>
<protein>
    <submittedName>
        <fullName evidence="6">Porin</fullName>
    </submittedName>
</protein>